<evidence type="ECO:0000313" key="2">
    <source>
        <dbReference type="Proteomes" id="UP000634136"/>
    </source>
</evidence>
<accession>A0A834WVH0</accession>
<reference evidence="1" key="1">
    <citation type="submission" date="2020-09" db="EMBL/GenBank/DDBJ databases">
        <title>Genome-Enabled Discovery of Anthraquinone Biosynthesis in Senna tora.</title>
        <authorList>
            <person name="Kang S.-H."/>
            <person name="Pandey R.P."/>
            <person name="Lee C.-M."/>
            <person name="Sim J.-S."/>
            <person name="Jeong J.-T."/>
            <person name="Choi B.-S."/>
            <person name="Jung M."/>
            <person name="Ginzburg D."/>
            <person name="Zhao K."/>
            <person name="Won S.Y."/>
            <person name="Oh T.-J."/>
            <person name="Yu Y."/>
            <person name="Kim N.-H."/>
            <person name="Lee O.R."/>
            <person name="Lee T.-H."/>
            <person name="Bashyal P."/>
            <person name="Kim T.-S."/>
            <person name="Lee W.-H."/>
            <person name="Kawkins C."/>
            <person name="Kim C.-K."/>
            <person name="Kim J.S."/>
            <person name="Ahn B.O."/>
            <person name="Rhee S.Y."/>
            <person name="Sohng J.K."/>
        </authorList>
    </citation>
    <scope>NUCLEOTIDE SEQUENCE</scope>
    <source>
        <tissue evidence="1">Leaf</tissue>
    </source>
</reference>
<organism evidence="1 2">
    <name type="scientific">Senna tora</name>
    <dbReference type="NCBI Taxonomy" id="362788"/>
    <lineage>
        <taxon>Eukaryota</taxon>
        <taxon>Viridiplantae</taxon>
        <taxon>Streptophyta</taxon>
        <taxon>Embryophyta</taxon>
        <taxon>Tracheophyta</taxon>
        <taxon>Spermatophyta</taxon>
        <taxon>Magnoliopsida</taxon>
        <taxon>eudicotyledons</taxon>
        <taxon>Gunneridae</taxon>
        <taxon>Pentapetalae</taxon>
        <taxon>rosids</taxon>
        <taxon>fabids</taxon>
        <taxon>Fabales</taxon>
        <taxon>Fabaceae</taxon>
        <taxon>Caesalpinioideae</taxon>
        <taxon>Cassia clade</taxon>
        <taxon>Senna</taxon>
    </lineage>
</organism>
<dbReference type="AlphaFoldDB" id="A0A834WVH0"/>
<comment type="caution">
    <text evidence="1">The sequence shown here is derived from an EMBL/GenBank/DDBJ whole genome shotgun (WGS) entry which is preliminary data.</text>
</comment>
<dbReference type="EMBL" id="JAAIUW010000005">
    <property type="protein sequence ID" value="KAF7833199.1"/>
    <property type="molecule type" value="Genomic_DNA"/>
</dbReference>
<sequence length="37" mass="4354">MIINGGNACHSFKHKQCEYKEKRGFSYDSRHTCDHKP</sequence>
<proteinExistence type="predicted"/>
<protein>
    <submittedName>
        <fullName evidence="1">Uncharacterized protein</fullName>
    </submittedName>
</protein>
<gene>
    <name evidence="1" type="ORF">G2W53_015532</name>
</gene>
<dbReference type="Proteomes" id="UP000634136">
    <property type="component" value="Unassembled WGS sequence"/>
</dbReference>
<keyword evidence="2" id="KW-1185">Reference proteome</keyword>
<name>A0A834WVH0_9FABA</name>
<evidence type="ECO:0000313" key="1">
    <source>
        <dbReference type="EMBL" id="KAF7833199.1"/>
    </source>
</evidence>